<feature type="domain" description="Reverse transcriptase" evidence="1">
    <location>
        <begin position="222"/>
        <end position="481"/>
    </location>
</feature>
<dbReference type="Proteomes" id="UP000225706">
    <property type="component" value="Unassembled WGS sequence"/>
</dbReference>
<organism evidence="2 3">
    <name type="scientific">Stylophora pistillata</name>
    <name type="common">Smooth cauliflower coral</name>
    <dbReference type="NCBI Taxonomy" id="50429"/>
    <lineage>
        <taxon>Eukaryota</taxon>
        <taxon>Metazoa</taxon>
        <taxon>Cnidaria</taxon>
        <taxon>Anthozoa</taxon>
        <taxon>Hexacorallia</taxon>
        <taxon>Scleractinia</taxon>
        <taxon>Astrocoeniina</taxon>
        <taxon>Pocilloporidae</taxon>
        <taxon>Stylophora</taxon>
    </lineage>
</organism>
<proteinExistence type="predicted"/>
<keyword evidence="2" id="KW-0695">RNA-directed DNA polymerase</keyword>
<evidence type="ECO:0000313" key="3">
    <source>
        <dbReference type="Proteomes" id="UP000225706"/>
    </source>
</evidence>
<protein>
    <submittedName>
        <fullName evidence="2">RNA-directed DNA polymerase from mobile element jockey</fullName>
    </submittedName>
</protein>
<dbReference type="SUPFAM" id="SSF56672">
    <property type="entry name" value="DNA/RNA polymerases"/>
    <property type="match status" value="1"/>
</dbReference>
<dbReference type="InterPro" id="IPR043502">
    <property type="entry name" value="DNA/RNA_pol_sf"/>
</dbReference>
<dbReference type="InterPro" id="IPR000477">
    <property type="entry name" value="RT_dom"/>
</dbReference>
<keyword evidence="2" id="KW-0808">Transferase</keyword>
<dbReference type="EMBL" id="LSMT01000347">
    <property type="protein sequence ID" value="PFX19716.1"/>
    <property type="molecule type" value="Genomic_DNA"/>
</dbReference>
<dbReference type="PROSITE" id="PS50878">
    <property type="entry name" value="RT_POL"/>
    <property type="match status" value="1"/>
</dbReference>
<dbReference type="AlphaFoldDB" id="A0A2B4RRB9"/>
<gene>
    <name evidence="2" type="primary">pol</name>
    <name evidence="2" type="ORF">AWC38_SpisGene15871</name>
</gene>
<sequence length="647" mass="73449">MADTRTVIRLLVFLILLARLAELGFTSLIYKTAKDTNLPVGPSLKLELVKFRRKHRVKFAVQKTTKHGPVMICLPEAAFVLRPVGLENIIRSGDVHPLPGPCLIRDQQRTSDRTRPTIAYSPSTLRSLAASVNSVSLCPELKHRLQDLGILRFRNTITQKHMPIPVVSRPCQSRNIYNSRSRNLNNCVSIFTGDYVNSRSCPFVLRTIGEDARSIPVRITPRSAVRGPSKPVNRQRAVKVINLTKITSQKRPNYSFPSFYMANARSVRDKLDELTAQLLTFHMDIAIITETWLHDYIDNNILTIPGMFLRACFLDFSKAFDHIDHTILVNKLIHLGVRGFIIRWICSFLYGRRQAVKIKNIISPWLPVHAGVPQGTKLGPILFLLMINDLAIETPLLSSHWKYVDDLTISEAIPSGGTSSLQKDLDAIAQWSSRNNMNLNPKKCKELVISSLRTRPDLGPLCVNGRPLERVSSHKVLGVTISDTLGWNEHVREIVSKASKRLYILRVLKRSGIPPEDLINIFYALVRSVLEYACVTWSTSLPIYLKDMIERVQKRALRILFPALSYKDAIVAANSTRLNVRRDELCKKVWGGICVPGSRLYHLIPPKRADCHVYELRNKNHVSLFKCRTERFKKSFFPTMASNAQFL</sequence>
<accession>A0A2B4RRB9</accession>
<name>A0A2B4RRB9_STYPI</name>
<dbReference type="Pfam" id="PF00078">
    <property type="entry name" value="RVT_1"/>
    <property type="match status" value="1"/>
</dbReference>
<dbReference type="PANTHER" id="PTHR33332">
    <property type="entry name" value="REVERSE TRANSCRIPTASE DOMAIN-CONTAINING PROTEIN"/>
    <property type="match status" value="1"/>
</dbReference>
<dbReference type="OrthoDB" id="5954773at2759"/>
<keyword evidence="2" id="KW-0548">Nucleotidyltransferase</keyword>
<reference evidence="3" key="1">
    <citation type="journal article" date="2017" name="bioRxiv">
        <title>Comparative analysis of the genomes of Stylophora pistillata and Acropora digitifera provides evidence for extensive differences between species of corals.</title>
        <authorList>
            <person name="Voolstra C.R."/>
            <person name="Li Y."/>
            <person name="Liew Y.J."/>
            <person name="Baumgarten S."/>
            <person name="Zoccola D."/>
            <person name="Flot J.-F."/>
            <person name="Tambutte S."/>
            <person name="Allemand D."/>
            <person name="Aranda M."/>
        </authorList>
    </citation>
    <scope>NUCLEOTIDE SEQUENCE [LARGE SCALE GENOMIC DNA]</scope>
</reference>
<dbReference type="STRING" id="50429.A0A2B4RRB9"/>
<evidence type="ECO:0000313" key="2">
    <source>
        <dbReference type="EMBL" id="PFX19716.1"/>
    </source>
</evidence>
<dbReference type="GO" id="GO:0003964">
    <property type="term" value="F:RNA-directed DNA polymerase activity"/>
    <property type="evidence" value="ECO:0007669"/>
    <property type="project" value="UniProtKB-KW"/>
</dbReference>
<evidence type="ECO:0000259" key="1">
    <source>
        <dbReference type="PROSITE" id="PS50878"/>
    </source>
</evidence>
<comment type="caution">
    <text evidence="2">The sequence shown here is derived from an EMBL/GenBank/DDBJ whole genome shotgun (WGS) entry which is preliminary data.</text>
</comment>
<keyword evidence="3" id="KW-1185">Reference proteome</keyword>